<gene>
    <name evidence="2" type="ORF">Pfra01_002583800</name>
</gene>
<organism evidence="2 3">
    <name type="scientific">Phytophthora fragariaefolia</name>
    <dbReference type="NCBI Taxonomy" id="1490495"/>
    <lineage>
        <taxon>Eukaryota</taxon>
        <taxon>Sar</taxon>
        <taxon>Stramenopiles</taxon>
        <taxon>Oomycota</taxon>
        <taxon>Peronosporomycetes</taxon>
        <taxon>Peronosporales</taxon>
        <taxon>Peronosporaceae</taxon>
        <taxon>Phytophthora</taxon>
    </lineage>
</organism>
<sequence>MAILEISSGGPSLDINPPTSLPIAQTDMLVNSISSSPVATPVSPPPPDSTTLSPILSTHHGQSLTTMLKLSAF</sequence>
<evidence type="ECO:0000256" key="1">
    <source>
        <dbReference type="SAM" id="MobiDB-lite"/>
    </source>
</evidence>
<name>A0A9W7D5P2_9STRA</name>
<proteinExistence type="predicted"/>
<dbReference type="EMBL" id="BSXT01005085">
    <property type="protein sequence ID" value="GMF59678.1"/>
    <property type="molecule type" value="Genomic_DNA"/>
</dbReference>
<feature type="region of interest" description="Disordered" evidence="1">
    <location>
        <begin position="1"/>
        <end position="20"/>
    </location>
</feature>
<evidence type="ECO:0000313" key="2">
    <source>
        <dbReference type="EMBL" id="GMF59678.1"/>
    </source>
</evidence>
<feature type="compositionally biased region" description="Low complexity" evidence="1">
    <location>
        <begin position="49"/>
        <end position="58"/>
    </location>
</feature>
<dbReference type="Proteomes" id="UP001165121">
    <property type="component" value="Unassembled WGS sequence"/>
</dbReference>
<comment type="caution">
    <text evidence="2">The sequence shown here is derived from an EMBL/GenBank/DDBJ whole genome shotgun (WGS) entry which is preliminary data.</text>
</comment>
<dbReference type="AlphaFoldDB" id="A0A9W7D5P2"/>
<accession>A0A9W7D5P2</accession>
<protein>
    <submittedName>
        <fullName evidence="2">Unnamed protein product</fullName>
    </submittedName>
</protein>
<feature type="region of interest" description="Disordered" evidence="1">
    <location>
        <begin position="34"/>
        <end position="58"/>
    </location>
</feature>
<reference evidence="2" key="1">
    <citation type="submission" date="2023-04" db="EMBL/GenBank/DDBJ databases">
        <title>Phytophthora fragariaefolia NBRC 109709.</title>
        <authorList>
            <person name="Ichikawa N."/>
            <person name="Sato H."/>
            <person name="Tonouchi N."/>
        </authorList>
    </citation>
    <scope>NUCLEOTIDE SEQUENCE</scope>
    <source>
        <strain evidence="2">NBRC 109709</strain>
    </source>
</reference>
<keyword evidence="3" id="KW-1185">Reference proteome</keyword>
<evidence type="ECO:0000313" key="3">
    <source>
        <dbReference type="Proteomes" id="UP001165121"/>
    </source>
</evidence>